<accession>A0A7D3Y4R2</accession>
<dbReference type="EMBL" id="CP041345">
    <property type="protein sequence ID" value="QKG80129.1"/>
    <property type="molecule type" value="Genomic_DNA"/>
</dbReference>
<gene>
    <name evidence="5" type="primary">rplS</name>
    <name evidence="7" type="ORF">FHG85_07600</name>
</gene>
<dbReference type="InterPro" id="IPR038657">
    <property type="entry name" value="Ribosomal_bL19_sf"/>
</dbReference>
<keyword evidence="2 5" id="KW-0689">Ribosomal protein</keyword>
<evidence type="ECO:0000256" key="6">
    <source>
        <dbReference type="RuleBase" id="RU000559"/>
    </source>
</evidence>
<dbReference type="Pfam" id="PF01245">
    <property type="entry name" value="Ribosomal_L19"/>
    <property type="match status" value="1"/>
</dbReference>
<dbReference type="KEGG" id="ttz:FHG85_07600"/>
<dbReference type="GO" id="GO:0006412">
    <property type="term" value="P:translation"/>
    <property type="evidence" value="ECO:0007669"/>
    <property type="project" value="UniProtKB-UniRule"/>
</dbReference>
<evidence type="ECO:0000256" key="5">
    <source>
        <dbReference type="HAMAP-Rule" id="MF_00402"/>
    </source>
</evidence>
<dbReference type="InterPro" id="IPR008991">
    <property type="entry name" value="Translation_prot_SH3-like_sf"/>
</dbReference>
<evidence type="ECO:0000256" key="2">
    <source>
        <dbReference type="ARBA" id="ARBA00022980"/>
    </source>
</evidence>
<dbReference type="GO" id="GO:0022625">
    <property type="term" value="C:cytosolic large ribosomal subunit"/>
    <property type="evidence" value="ECO:0007669"/>
    <property type="project" value="TreeGrafter"/>
</dbReference>
<comment type="similarity">
    <text evidence="1 5 6">Belongs to the bacterial ribosomal protein bL19 family.</text>
</comment>
<dbReference type="RefSeq" id="WP_173074574.1">
    <property type="nucleotide sequence ID" value="NZ_CP041345.1"/>
</dbReference>
<proteinExistence type="inferred from homology"/>
<dbReference type="InterPro" id="IPR001857">
    <property type="entry name" value="Ribosomal_bL19"/>
</dbReference>
<dbReference type="PANTHER" id="PTHR15680:SF9">
    <property type="entry name" value="LARGE RIBOSOMAL SUBUNIT PROTEIN BL19M"/>
    <property type="match status" value="1"/>
</dbReference>
<evidence type="ECO:0000256" key="4">
    <source>
        <dbReference type="ARBA" id="ARBA00035171"/>
    </source>
</evidence>
<keyword evidence="8" id="KW-1185">Reference proteome</keyword>
<evidence type="ECO:0000256" key="1">
    <source>
        <dbReference type="ARBA" id="ARBA00005781"/>
    </source>
</evidence>
<dbReference type="FunFam" id="2.30.30.790:FF:000001">
    <property type="entry name" value="50S ribosomal protein L19"/>
    <property type="match status" value="1"/>
</dbReference>
<name>A0A7D3Y4R2_9BACT</name>
<reference evidence="7 8" key="1">
    <citation type="submission" date="2019-07" db="EMBL/GenBank/DDBJ databases">
        <title>Thalassofilum flectens gen. nov., sp. nov., a novel moderate thermophilic anaerobe from a shallow sea hot spring in Kunashir Island (Russia), representing a new family in the order Bacteroidales, and proposal of Thalassofilacea fam. nov.</title>
        <authorList>
            <person name="Kochetkova T.V."/>
            <person name="Podosokorskaya O.A."/>
            <person name="Novikov A."/>
            <person name="Elcheninov A.G."/>
            <person name="Toshchakov S.V."/>
            <person name="Kublanov I.V."/>
        </authorList>
    </citation>
    <scope>NUCLEOTIDE SEQUENCE [LARGE SCALE GENOMIC DNA]</scope>
    <source>
        <strain evidence="7 8">38-H</strain>
    </source>
</reference>
<dbReference type="NCBIfam" id="TIGR01024">
    <property type="entry name" value="rplS_bact"/>
    <property type="match status" value="1"/>
</dbReference>
<evidence type="ECO:0000313" key="8">
    <source>
        <dbReference type="Proteomes" id="UP000500961"/>
    </source>
</evidence>
<keyword evidence="3 5" id="KW-0687">Ribonucleoprotein</keyword>
<dbReference type="SUPFAM" id="SSF50104">
    <property type="entry name" value="Translation proteins SH3-like domain"/>
    <property type="match status" value="1"/>
</dbReference>
<dbReference type="Gene3D" id="2.30.30.790">
    <property type="match status" value="1"/>
</dbReference>
<sequence length="119" mass="13924">MDLVKIAEQAFIEKREHPEFKSGDTVVVHYKIKEGNKERIQNFRGVVIQRRGTGVSETFTVRKISSGIGVERIFPVHSPFIEKIEVLKHGKVRRARIFYFRELRGKKARIKEKRYIAGE</sequence>
<dbReference type="GO" id="GO:0003735">
    <property type="term" value="F:structural constituent of ribosome"/>
    <property type="evidence" value="ECO:0007669"/>
    <property type="project" value="InterPro"/>
</dbReference>
<dbReference type="PANTHER" id="PTHR15680">
    <property type="entry name" value="RIBOSOMAL PROTEIN L19"/>
    <property type="match status" value="1"/>
</dbReference>
<protein>
    <recommendedName>
        <fullName evidence="4 5">Large ribosomal subunit protein bL19</fullName>
    </recommendedName>
</protein>
<evidence type="ECO:0000256" key="3">
    <source>
        <dbReference type="ARBA" id="ARBA00023274"/>
    </source>
</evidence>
<dbReference type="HAMAP" id="MF_00402">
    <property type="entry name" value="Ribosomal_bL19"/>
    <property type="match status" value="1"/>
</dbReference>
<dbReference type="PIRSF" id="PIRSF002191">
    <property type="entry name" value="Ribosomal_L19"/>
    <property type="match status" value="1"/>
</dbReference>
<organism evidence="7 8">
    <name type="scientific">Tenuifilum thalassicum</name>
    <dbReference type="NCBI Taxonomy" id="2590900"/>
    <lineage>
        <taxon>Bacteria</taxon>
        <taxon>Pseudomonadati</taxon>
        <taxon>Bacteroidota</taxon>
        <taxon>Bacteroidia</taxon>
        <taxon>Bacteroidales</taxon>
        <taxon>Tenuifilaceae</taxon>
        <taxon>Tenuifilum</taxon>
    </lineage>
</organism>
<dbReference type="PRINTS" id="PR00061">
    <property type="entry name" value="RIBOSOMALL19"/>
</dbReference>
<evidence type="ECO:0000313" key="7">
    <source>
        <dbReference type="EMBL" id="QKG80129.1"/>
    </source>
</evidence>
<dbReference type="Proteomes" id="UP000500961">
    <property type="component" value="Chromosome"/>
</dbReference>
<comment type="function">
    <text evidence="5 6">This protein is located at the 30S-50S ribosomal subunit interface and may play a role in the structure and function of the aminoacyl-tRNA binding site.</text>
</comment>
<dbReference type="AlphaFoldDB" id="A0A7D3Y4R2"/>